<dbReference type="Gene3D" id="3.90.550.10">
    <property type="entry name" value="Spore Coat Polysaccharide Biosynthesis Protein SpsA, Chain A"/>
    <property type="match status" value="1"/>
</dbReference>
<dbReference type="Proteomes" id="UP000179001">
    <property type="component" value="Unassembled WGS sequence"/>
</dbReference>
<protein>
    <recommendedName>
        <fullName evidence="2">Glycosyltransferase 2-like domain-containing protein</fullName>
    </recommendedName>
</protein>
<feature type="transmembrane region" description="Helical" evidence="1">
    <location>
        <begin position="37"/>
        <end position="60"/>
    </location>
</feature>
<dbReference type="InterPro" id="IPR029044">
    <property type="entry name" value="Nucleotide-diphossugar_trans"/>
</dbReference>
<feature type="transmembrane region" description="Helical" evidence="1">
    <location>
        <begin position="12"/>
        <end position="31"/>
    </location>
</feature>
<name>A0A1F5SW32_9BACT</name>
<dbReference type="EMBL" id="MFGJ01000008">
    <property type="protein sequence ID" value="OGF30948.1"/>
    <property type="molecule type" value="Genomic_DNA"/>
</dbReference>
<keyword evidence="1" id="KW-1133">Transmembrane helix</keyword>
<dbReference type="Pfam" id="PF13632">
    <property type="entry name" value="Glyco_trans_2_3"/>
    <property type="match status" value="1"/>
</dbReference>
<keyword evidence="1" id="KW-0812">Transmembrane</keyword>
<feature type="transmembrane region" description="Helical" evidence="1">
    <location>
        <begin position="449"/>
        <end position="472"/>
    </location>
</feature>
<dbReference type="InterPro" id="IPR001173">
    <property type="entry name" value="Glyco_trans_2-like"/>
</dbReference>
<reference evidence="3 4" key="1">
    <citation type="journal article" date="2016" name="Nat. Commun.">
        <title>Thousands of microbial genomes shed light on interconnected biogeochemical processes in an aquifer system.</title>
        <authorList>
            <person name="Anantharaman K."/>
            <person name="Brown C.T."/>
            <person name="Hug L.A."/>
            <person name="Sharon I."/>
            <person name="Castelle C.J."/>
            <person name="Probst A.J."/>
            <person name="Thomas B.C."/>
            <person name="Singh A."/>
            <person name="Wilkins M.J."/>
            <person name="Karaoz U."/>
            <person name="Brodie E.L."/>
            <person name="Williams K.H."/>
            <person name="Hubbard S.S."/>
            <person name="Banfield J.F."/>
        </authorList>
    </citation>
    <scope>NUCLEOTIDE SEQUENCE [LARGE SCALE GENOMIC DNA]</scope>
</reference>
<evidence type="ECO:0000256" key="1">
    <source>
        <dbReference type="SAM" id="Phobius"/>
    </source>
</evidence>
<dbReference type="PANTHER" id="PTHR36851:SF1">
    <property type="entry name" value="GLYCO_TRANS_2-LIKE DOMAIN-CONTAINING PROTEIN"/>
    <property type="match status" value="1"/>
</dbReference>
<evidence type="ECO:0000313" key="4">
    <source>
        <dbReference type="Proteomes" id="UP000179001"/>
    </source>
</evidence>
<dbReference type="PANTHER" id="PTHR36851">
    <property type="entry name" value="UNNAMED PRODUCT"/>
    <property type="match status" value="1"/>
</dbReference>
<feature type="transmembrane region" description="Helical" evidence="1">
    <location>
        <begin position="376"/>
        <end position="397"/>
    </location>
</feature>
<proteinExistence type="predicted"/>
<dbReference type="AlphaFoldDB" id="A0A1F5SW32"/>
<organism evidence="3 4">
    <name type="scientific">Candidatus Falkowbacteria bacterium RIFOXYC2_FULL_36_12</name>
    <dbReference type="NCBI Taxonomy" id="1798002"/>
    <lineage>
        <taxon>Bacteria</taxon>
        <taxon>Candidatus Falkowiibacteriota</taxon>
    </lineage>
</organism>
<accession>A0A1F5SW32</accession>
<gene>
    <name evidence="3" type="ORF">A2478_00675</name>
</gene>
<comment type="caution">
    <text evidence="3">The sequence shown here is derived from an EMBL/GenBank/DDBJ whole genome shotgun (WGS) entry which is preliminary data.</text>
</comment>
<feature type="domain" description="Glycosyltransferase 2-like" evidence="2">
    <location>
        <begin position="198"/>
        <end position="393"/>
    </location>
</feature>
<evidence type="ECO:0000313" key="3">
    <source>
        <dbReference type="EMBL" id="OGF30948.1"/>
    </source>
</evidence>
<sequence length="496" mass="58304">MKKQTRKRINEIFPASLAWTALIGSIVLSFVKPLWVIYFVIVFDLFWLIRIAYFSILLYFSWKNFRREIKINWMDKLKQENKDWKRIYHYVILPTAGEPFEVLDTTLNSLTRNDFPLDHFIVHLAGEERFQDQFLENWRKLEKKYSSKFFKFFRTVHPDGLPGEMKGKGANAHYGGMESKAVIDKLGIAYEDVICSYFDSDTQAHPSYFSNLTYKYLTTENPLRKAYQPAVVYNNNIWESPAITRVTAFGTVFWLMAELVRPERMQTFSSHSMPYKALVDVGFWQKDIVTDDSRIFLQGFFHYDGDFEVVPMYVPVSMDNVEADTMWQSAKNLYKQQRRWAWGVEHYPYMKQKFLEHPKISKWVKFKLLWNATEGMFFWATAPLFIFILGRLPLWVASLGHESSSVMVQNTPFVLEWLMGLAMTGIFVSAIFSLLVLPPKPESHPKSRWLVMIFQWILLPFTLVLFGAFPALDAQTRLALGKKYHLGFWVTPKKRS</sequence>
<feature type="transmembrane region" description="Helical" evidence="1">
    <location>
        <begin position="417"/>
        <end position="437"/>
    </location>
</feature>
<dbReference type="SUPFAM" id="SSF53448">
    <property type="entry name" value="Nucleotide-diphospho-sugar transferases"/>
    <property type="match status" value="1"/>
</dbReference>
<dbReference type="STRING" id="1798002.A2478_00675"/>
<evidence type="ECO:0000259" key="2">
    <source>
        <dbReference type="Pfam" id="PF13632"/>
    </source>
</evidence>
<keyword evidence="1" id="KW-0472">Membrane</keyword>